<organism evidence="2 3">
    <name type="scientific">Pedobacter zeae</name>
    <dbReference type="NCBI Taxonomy" id="1737356"/>
    <lineage>
        <taxon>Bacteria</taxon>
        <taxon>Pseudomonadati</taxon>
        <taxon>Bacteroidota</taxon>
        <taxon>Sphingobacteriia</taxon>
        <taxon>Sphingobacteriales</taxon>
        <taxon>Sphingobacteriaceae</taxon>
        <taxon>Pedobacter</taxon>
    </lineage>
</organism>
<reference evidence="1" key="4">
    <citation type="submission" date="2024-05" db="EMBL/GenBank/DDBJ databases">
        <authorList>
            <person name="Sun Q."/>
            <person name="Zhou Y."/>
        </authorList>
    </citation>
    <scope>NUCLEOTIDE SEQUENCE</scope>
    <source>
        <strain evidence="1">CGMCC 1.15287</strain>
    </source>
</reference>
<proteinExistence type="predicted"/>
<dbReference type="EMBL" id="JACIEF010000002">
    <property type="protein sequence ID" value="MBB4108622.1"/>
    <property type="molecule type" value="Genomic_DNA"/>
</dbReference>
<reference evidence="2 3" key="3">
    <citation type="submission" date="2020-08" db="EMBL/GenBank/DDBJ databases">
        <title>Genomic Encyclopedia of Type Strains, Phase IV (KMG-IV): sequencing the most valuable type-strain genomes for metagenomic binning, comparative biology and taxonomic classification.</title>
        <authorList>
            <person name="Goeker M."/>
        </authorList>
    </citation>
    <scope>NUCLEOTIDE SEQUENCE [LARGE SCALE GENOMIC DNA]</scope>
    <source>
        <strain evidence="2 3">DSM 100774</strain>
    </source>
</reference>
<keyword evidence="4" id="KW-1185">Reference proteome</keyword>
<accession>A0A7W6P607</accession>
<protein>
    <submittedName>
        <fullName evidence="2">Uncharacterized protein</fullName>
    </submittedName>
</protein>
<evidence type="ECO:0000313" key="4">
    <source>
        <dbReference type="Proteomes" id="UP000642938"/>
    </source>
</evidence>
<name>A0A7W6P607_9SPHI</name>
<evidence type="ECO:0000313" key="1">
    <source>
        <dbReference type="EMBL" id="GGG91583.1"/>
    </source>
</evidence>
<comment type="caution">
    <text evidence="2">The sequence shown here is derived from an EMBL/GenBank/DDBJ whole genome shotgun (WGS) entry which is preliminary data.</text>
</comment>
<dbReference type="Proteomes" id="UP000532273">
    <property type="component" value="Unassembled WGS sequence"/>
</dbReference>
<dbReference type="RefSeq" id="WP_183764497.1">
    <property type="nucleotide sequence ID" value="NZ_BMHZ01000001.1"/>
</dbReference>
<dbReference type="AlphaFoldDB" id="A0A7W6P607"/>
<dbReference type="EMBL" id="BMHZ01000001">
    <property type="protein sequence ID" value="GGG91583.1"/>
    <property type="molecule type" value="Genomic_DNA"/>
</dbReference>
<reference evidence="1" key="1">
    <citation type="journal article" date="2014" name="Int. J. Syst. Evol. Microbiol.">
        <title>Complete genome of a new Firmicutes species belonging to the dominant human colonic microbiota ('Ruminococcus bicirculans') reveals two chromosomes and a selective capacity to utilize plant glucans.</title>
        <authorList>
            <consortium name="NISC Comparative Sequencing Program"/>
            <person name="Wegmann U."/>
            <person name="Louis P."/>
            <person name="Goesmann A."/>
            <person name="Henrissat B."/>
            <person name="Duncan S.H."/>
            <person name="Flint H.J."/>
        </authorList>
    </citation>
    <scope>NUCLEOTIDE SEQUENCE</scope>
    <source>
        <strain evidence="1">CGMCC 1.15287</strain>
    </source>
</reference>
<dbReference type="Proteomes" id="UP000642938">
    <property type="component" value="Unassembled WGS sequence"/>
</dbReference>
<gene>
    <name evidence="1" type="ORF">GCM10007422_00630</name>
    <name evidence="2" type="ORF">GGQ60_002603</name>
</gene>
<evidence type="ECO:0000313" key="3">
    <source>
        <dbReference type="Proteomes" id="UP000532273"/>
    </source>
</evidence>
<reference evidence="4" key="2">
    <citation type="journal article" date="2019" name="Int. J. Syst. Evol. Microbiol.">
        <title>The Global Catalogue of Microorganisms (GCM) 10K type strain sequencing project: providing services to taxonomists for standard genome sequencing and annotation.</title>
        <authorList>
            <consortium name="The Broad Institute Genomics Platform"/>
            <consortium name="The Broad Institute Genome Sequencing Center for Infectious Disease"/>
            <person name="Wu L."/>
            <person name="Ma J."/>
        </authorList>
    </citation>
    <scope>NUCLEOTIDE SEQUENCE [LARGE SCALE GENOMIC DNA]</scope>
    <source>
        <strain evidence="4">CGMCC 1.15287</strain>
    </source>
</reference>
<evidence type="ECO:0000313" key="2">
    <source>
        <dbReference type="EMBL" id="MBB4108622.1"/>
    </source>
</evidence>
<sequence length="91" mass="10336">MLKDFGLLSDFVPVTKNGLFEFYYNYPDLNAEDIFVSINLLLYVDASGGGYIINSDENVFLEDSMLSSVFNWNDHHYYHSASPLIPITSTV</sequence>